<accession>A0A845GPH8</accession>
<comment type="caution">
    <text evidence="2">The sequence shown here is derived from an EMBL/GenBank/DDBJ whole genome shotgun (WGS) entry which is preliminary data.</text>
</comment>
<reference evidence="2" key="1">
    <citation type="submission" date="2019-12" db="EMBL/GenBank/DDBJ databases">
        <title>Novel species isolated from a subtropical stream in China.</title>
        <authorList>
            <person name="Lu H."/>
        </authorList>
    </citation>
    <scope>NUCLEOTIDE SEQUENCE [LARGE SCALE GENOMIC DNA]</scope>
    <source>
        <strain evidence="2">FT81W</strain>
    </source>
</reference>
<feature type="chain" id="PRO_5032324473" evidence="1">
    <location>
        <begin position="25"/>
        <end position="122"/>
    </location>
</feature>
<name>A0A845GPH8_9BURK</name>
<dbReference type="AlphaFoldDB" id="A0A845GPH8"/>
<feature type="signal peptide" evidence="1">
    <location>
        <begin position="1"/>
        <end position="24"/>
    </location>
</feature>
<organism evidence="2 3">
    <name type="scientific">Duganella vulcania</name>
    <dbReference type="NCBI Taxonomy" id="2692166"/>
    <lineage>
        <taxon>Bacteria</taxon>
        <taxon>Pseudomonadati</taxon>
        <taxon>Pseudomonadota</taxon>
        <taxon>Betaproteobacteria</taxon>
        <taxon>Burkholderiales</taxon>
        <taxon>Oxalobacteraceae</taxon>
        <taxon>Telluria group</taxon>
        <taxon>Duganella</taxon>
    </lineage>
</organism>
<sequence>MNKMKHTTLMLTAAMALVANTALAHPDHDDVPPEQALKLELARKKDGAMVYLTNDGHKVSTVGATGTLSYTAGGNVTEVVLKPTGVNGMAPVKAATIVPGTKARATVTTAEKTTVSSEFLVK</sequence>
<evidence type="ECO:0000256" key="1">
    <source>
        <dbReference type="SAM" id="SignalP"/>
    </source>
</evidence>
<protein>
    <submittedName>
        <fullName evidence="2">Uncharacterized protein</fullName>
    </submittedName>
</protein>
<proteinExistence type="predicted"/>
<evidence type="ECO:0000313" key="3">
    <source>
        <dbReference type="Proteomes" id="UP000447355"/>
    </source>
</evidence>
<dbReference type="EMBL" id="WWCX01000045">
    <property type="protein sequence ID" value="MYM96453.1"/>
    <property type="molecule type" value="Genomic_DNA"/>
</dbReference>
<dbReference type="Proteomes" id="UP000447355">
    <property type="component" value="Unassembled WGS sequence"/>
</dbReference>
<evidence type="ECO:0000313" key="2">
    <source>
        <dbReference type="EMBL" id="MYM96453.1"/>
    </source>
</evidence>
<gene>
    <name evidence="2" type="ORF">GTP90_21565</name>
</gene>
<dbReference type="RefSeq" id="WP_161085469.1">
    <property type="nucleotide sequence ID" value="NZ_WWCX01000045.1"/>
</dbReference>
<keyword evidence="1" id="KW-0732">Signal</keyword>